<evidence type="ECO:0000256" key="1">
    <source>
        <dbReference type="SAM" id="MobiDB-lite"/>
    </source>
</evidence>
<sequence length="160" mass="17321">MHSIQSSSGDTTTQTLTSPAKNTTSELPESSIVVPPGCDTAMLRGCGEPVCTYVPPSYRPYTPKDSDTGMIPHSMSGKTGVISIPKNPLPSAAKSMTEYLSQFQNAHLCLDLWFGAKTRIKKCGVLTEIGKDFIALRDSCTGSLTVIDLKPIRYINIYCK</sequence>
<reference evidence="2" key="1">
    <citation type="submission" date="2020-10" db="EMBL/GenBank/DDBJ databases">
        <title>ChiBAC.</title>
        <authorList>
            <person name="Zenner C."/>
            <person name="Hitch T.C.A."/>
            <person name="Clavel T."/>
        </authorList>
    </citation>
    <scope>NUCLEOTIDE SEQUENCE</scope>
    <source>
        <strain evidence="2">DSM 107454</strain>
    </source>
</reference>
<name>A0A9D5M4A2_9FIRM</name>
<feature type="region of interest" description="Disordered" evidence="1">
    <location>
        <begin position="1"/>
        <end position="32"/>
    </location>
</feature>
<dbReference type="AlphaFoldDB" id="A0A9D5M4A2"/>
<comment type="caution">
    <text evidence="2">The sequence shown here is derived from an EMBL/GenBank/DDBJ whole genome shotgun (WGS) entry which is preliminary data.</text>
</comment>
<dbReference type="Proteomes" id="UP000806542">
    <property type="component" value="Unassembled WGS sequence"/>
</dbReference>
<evidence type="ECO:0000313" key="3">
    <source>
        <dbReference type="Proteomes" id="UP000806542"/>
    </source>
</evidence>
<accession>A0A9D5M4A2</accession>
<protein>
    <submittedName>
        <fullName evidence="2">Uncharacterized protein</fullName>
    </submittedName>
</protein>
<keyword evidence="3" id="KW-1185">Reference proteome</keyword>
<dbReference type="RefSeq" id="WP_226391854.1">
    <property type="nucleotide sequence ID" value="NZ_JADCKB010000003.1"/>
</dbReference>
<evidence type="ECO:0000313" key="2">
    <source>
        <dbReference type="EMBL" id="MBE5039289.1"/>
    </source>
</evidence>
<organism evidence="2 3">
    <name type="scientific">Ructibacterium gallinarum</name>
    <dbReference type="NCBI Taxonomy" id="2779355"/>
    <lineage>
        <taxon>Bacteria</taxon>
        <taxon>Bacillati</taxon>
        <taxon>Bacillota</taxon>
        <taxon>Clostridia</taxon>
        <taxon>Eubacteriales</taxon>
        <taxon>Oscillospiraceae</taxon>
        <taxon>Ructibacterium</taxon>
    </lineage>
</organism>
<proteinExistence type="predicted"/>
<dbReference type="EMBL" id="JADCKB010000003">
    <property type="protein sequence ID" value="MBE5039289.1"/>
    <property type="molecule type" value="Genomic_DNA"/>
</dbReference>
<gene>
    <name evidence="2" type="ORF">INF28_02250</name>
</gene>
<feature type="compositionally biased region" description="Polar residues" evidence="1">
    <location>
        <begin position="1"/>
        <end position="28"/>
    </location>
</feature>